<name>A0ABZ0Y708_9BURK</name>
<evidence type="ECO:0000256" key="1">
    <source>
        <dbReference type="SAM" id="MobiDB-lite"/>
    </source>
</evidence>
<dbReference type="Pfam" id="PF01584">
    <property type="entry name" value="CheW"/>
    <property type="match status" value="3"/>
</dbReference>
<accession>A0ABZ0Y708</accession>
<gene>
    <name evidence="3" type="ORF">SR858_13080</name>
</gene>
<feature type="domain" description="CheW-like" evidence="2">
    <location>
        <begin position="373"/>
        <end position="532"/>
    </location>
</feature>
<dbReference type="SUPFAM" id="SSF50341">
    <property type="entry name" value="CheW-like"/>
    <property type="match status" value="3"/>
</dbReference>
<reference evidence="3 4" key="1">
    <citation type="submission" date="2023-11" db="EMBL/GenBank/DDBJ databases">
        <title>MicrobeMod: A computational toolkit for identifying prokaryotic methylation and restriction-modification with nanopore sequencing.</title>
        <authorList>
            <person name="Crits-Christoph A."/>
            <person name="Kang S.C."/>
            <person name="Lee H."/>
            <person name="Ostrov N."/>
        </authorList>
    </citation>
    <scope>NUCLEOTIDE SEQUENCE [LARGE SCALE GENOMIC DNA]</scope>
    <source>
        <strain evidence="3 4">ATCC 25935</strain>
    </source>
</reference>
<evidence type="ECO:0000313" key="3">
    <source>
        <dbReference type="EMBL" id="WQH07226.1"/>
    </source>
</evidence>
<dbReference type="InterPro" id="IPR002545">
    <property type="entry name" value="CheW-lke_dom"/>
</dbReference>
<dbReference type="PANTHER" id="PTHR22617">
    <property type="entry name" value="CHEMOTAXIS SENSOR HISTIDINE KINASE-RELATED"/>
    <property type="match status" value="1"/>
</dbReference>
<evidence type="ECO:0000313" key="4">
    <source>
        <dbReference type="Proteomes" id="UP001326110"/>
    </source>
</evidence>
<dbReference type="RefSeq" id="WP_322534588.1">
    <property type="nucleotide sequence ID" value="NZ_CP140152.1"/>
</dbReference>
<protein>
    <submittedName>
        <fullName evidence="3">Chemotaxis protein CheW</fullName>
    </submittedName>
</protein>
<sequence length="539" mass="58430">MPDTVESSMVVTKTPATAQEPGPGPGPGPELFGSFLLGPDEFALPASCIREVVNYPDKMTVVPLSPPFLDGMFNLRGTVIPVVNLSRVFDPGAPKADNSHKIAILDYQGVLVGILFHATGEILRVRPEQRSTLNYAPGAAHAVVAGTILLADGARLLQVLDPAALVRIENVPHVLALQSAGRQAARRHQGERRQCVSFRAAGSAFAFDMSAIQEIIRVPDIQPSILNSALCLGRINFRGSPVAIVCFATLLTAPGASKEASNASCAAREFLPDQRIVIARIDDATIGFLVDSVDSIVNYHAEDLMPIPLLSRARAGMFAGCIARPDQADVILLDHRQILSSAEIVEMRTGHARLYPTDDTAAASLAAREARRSKRQVYLTFALENIYAVEIKQVREIIDYTPDISRPPGMPDFMRGMLNLRQQMISVIDLRSLYGMAPAEATGQTKILVVERVGELGVEKFGLMVDAVQNIMTIEDSRRFTAPRIMRGADSNGPSSDMPDVIDIESDGEGRTQQHQTLSVFECDRLLQRLAQELPALAA</sequence>
<dbReference type="EMBL" id="CP140152">
    <property type="protein sequence ID" value="WQH07226.1"/>
    <property type="molecule type" value="Genomic_DNA"/>
</dbReference>
<keyword evidence="4" id="KW-1185">Reference proteome</keyword>
<organism evidence="3 4">
    <name type="scientific">Duganella zoogloeoides</name>
    <dbReference type="NCBI Taxonomy" id="75659"/>
    <lineage>
        <taxon>Bacteria</taxon>
        <taxon>Pseudomonadati</taxon>
        <taxon>Pseudomonadota</taxon>
        <taxon>Betaproteobacteria</taxon>
        <taxon>Burkholderiales</taxon>
        <taxon>Oxalobacteraceae</taxon>
        <taxon>Telluria group</taxon>
        <taxon>Duganella</taxon>
    </lineage>
</organism>
<dbReference type="SMART" id="SM00260">
    <property type="entry name" value="CheW"/>
    <property type="match status" value="3"/>
</dbReference>
<feature type="domain" description="CheW-like" evidence="2">
    <location>
        <begin position="192"/>
        <end position="344"/>
    </location>
</feature>
<dbReference type="Gene3D" id="2.40.50.180">
    <property type="entry name" value="CheA-289, Domain 4"/>
    <property type="match status" value="3"/>
</dbReference>
<evidence type="ECO:0000259" key="2">
    <source>
        <dbReference type="PROSITE" id="PS50851"/>
    </source>
</evidence>
<dbReference type="InterPro" id="IPR036061">
    <property type="entry name" value="CheW-like_dom_sf"/>
</dbReference>
<feature type="domain" description="CheW-like" evidence="2">
    <location>
        <begin position="29"/>
        <end position="171"/>
    </location>
</feature>
<dbReference type="PANTHER" id="PTHR22617:SF23">
    <property type="entry name" value="CHEMOTAXIS PROTEIN CHEW"/>
    <property type="match status" value="1"/>
</dbReference>
<dbReference type="InterPro" id="IPR039315">
    <property type="entry name" value="CheW"/>
</dbReference>
<feature type="region of interest" description="Disordered" evidence="1">
    <location>
        <begin position="1"/>
        <end position="29"/>
    </location>
</feature>
<dbReference type="Gene3D" id="2.30.30.40">
    <property type="entry name" value="SH3 Domains"/>
    <property type="match status" value="3"/>
</dbReference>
<proteinExistence type="predicted"/>
<dbReference type="Proteomes" id="UP001326110">
    <property type="component" value="Chromosome"/>
</dbReference>
<feature type="compositionally biased region" description="Polar residues" evidence="1">
    <location>
        <begin position="1"/>
        <end position="17"/>
    </location>
</feature>
<dbReference type="PROSITE" id="PS50851">
    <property type="entry name" value="CHEW"/>
    <property type="match status" value="3"/>
</dbReference>